<dbReference type="AlphaFoldDB" id="A0A926I9R0"/>
<evidence type="ECO:0000313" key="1">
    <source>
        <dbReference type="EMBL" id="MBC8580055.1"/>
    </source>
</evidence>
<gene>
    <name evidence="1" type="ORF">H8718_11035</name>
</gene>
<protein>
    <submittedName>
        <fullName evidence="1">DUF2508 family protein</fullName>
    </submittedName>
</protein>
<proteinExistence type="predicted"/>
<dbReference type="RefSeq" id="WP_177672024.1">
    <property type="nucleotide sequence ID" value="NZ_JACRSY010000016.1"/>
</dbReference>
<organism evidence="1 2">
    <name type="scientific">Zhenhengia yiwuensis</name>
    <dbReference type="NCBI Taxonomy" id="2763666"/>
    <lineage>
        <taxon>Bacteria</taxon>
        <taxon>Bacillati</taxon>
        <taxon>Bacillota</taxon>
        <taxon>Clostridia</taxon>
        <taxon>Lachnospirales</taxon>
        <taxon>Lachnospiraceae</taxon>
        <taxon>Zhenhengia</taxon>
    </lineage>
</organism>
<accession>A0A926I9R0</accession>
<sequence>MNKRDQRVYNEQREEEKRVLADEINALHEEMAATLQNFSNTVEPELLEYYTYYYKASQLKHSYLMRQLKKIYYDETNSHVI</sequence>
<keyword evidence="2" id="KW-1185">Reference proteome</keyword>
<name>A0A926I9R0_9FIRM</name>
<dbReference type="EMBL" id="JACRSY010000016">
    <property type="protein sequence ID" value="MBC8580055.1"/>
    <property type="molecule type" value="Genomic_DNA"/>
</dbReference>
<evidence type="ECO:0000313" key="2">
    <source>
        <dbReference type="Proteomes" id="UP000655830"/>
    </source>
</evidence>
<comment type="caution">
    <text evidence="1">The sequence shown here is derived from an EMBL/GenBank/DDBJ whole genome shotgun (WGS) entry which is preliminary data.</text>
</comment>
<reference evidence="1" key="1">
    <citation type="submission" date="2020-08" db="EMBL/GenBank/DDBJ databases">
        <title>Genome public.</title>
        <authorList>
            <person name="Liu C."/>
            <person name="Sun Q."/>
        </authorList>
    </citation>
    <scope>NUCLEOTIDE SEQUENCE</scope>
    <source>
        <strain evidence="1">NSJ-12</strain>
    </source>
</reference>
<dbReference type="Proteomes" id="UP000655830">
    <property type="component" value="Unassembled WGS sequence"/>
</dbReference>